<gene>
    <name evidence="2" type="ORF">DJ70_01290</name>
</gene>
<dbReference type="Pfam" id="PF13646">
    <property type="entry name" value="HEAT_2"/>
    <property type="match status" value="1"/>
</dbReference>
<evidence type="ECO:0000313" key="2">
    <source>
        <dbReference type="EMBL" id="OYR59179.1"/>
    </source>
</evidence>
<feature type="compositionally biased region" description="Basic and acidic residues" evidence="1">
    <location>
        <begin position="278"/>
        <end position="300"/>
    </location>
</feature>
<evidence type="ECO:0000313" key="3">
    <source>
        <dbReference type="Proteomes" id="UP000216308"/>
    </source>
</evidence>
<dbReference type="InterPro" id="IPR011989">
    <property type="entry name" value="ARM-like"/>
</dbReference>
<dbReference type="RefSeq" id="WP_094529447.1">
    <property type="nucleotide sequence ID" value="NZ_NHPJ01000008.1"/>
</dbReference>
<keyword evidence="3" id="KW-1185">Reference proteome</keyword>
<dbReference type="Proteomes" id="UP000216308">
    <property type="component" value="Unassembled WGS sequence"/>
</dbReference>
<accession>A0A256IRJ2</accession>
<evidence type="ECO:0008006" key="4">
    <source>
        <dbReference type="Google" id="ProtNLM"/>
    </source>
</evidence>
<dbReference type="AlphaFoldDB" id="A0A256IRJ2"/>
<dbReference type="SUPFAM" id="SSF48371">
    <property type="entry name" value="ARM repeat"/>
    <property type="match status" value="1"/>
</dbReference>
<reference evidence="2 3" key="1">
    <citation type="journal article" date="2014" name="Front. Microbiol.">
        <title>Population and genomic analysis of the genus Halorubrum.</title>
        <authorList>
            <person name="Fullmer M.S."/>
            <person name="Soucy S.M."/>
            <person name="Swithers K.S."/>
            <person name="Makkay A.M."/>
            <person name="Wheeler R."/>
            <person name="Ventosa A."/>
            <person name="Gogarten J.P."/>
            <person name="Papke R.T."/>
        </authorList>
    </citation>
    <scope>NUCLEOTIDE SEQUENCE [LARGE SCALE GENOMIC DNA]</scope>
    <source>
        <strain evidence="2 3">Cb34</strain>
    </source>
</reference>
<dbReference type="OrthoDB" id="169052at2157"/>
<name>A0A256IRJ2_9EURY</name>
<organism evidence="2 3">
    <name type="scientific">Halorubrum halodurans</name>
    <dbReference type="NCBI Taxonomy" id="1383851"/>
    <lineage>
        <taxon>Archaea</taxon>
        <taxon>Methanobacteriati</taxon>
        <taxon>Methanobacteriota</taxon>
        <taxon>Stenosarchaea group</taxon>
        <taxon>Halobacteria</taxon>
        <taxon>Halobacteriales</taxon>
        <taxon>Haloferacaceae</taxon>
        <taxon>Halorubrum</taxon>
    </lineage>
</organism>
<evidence type="ECO:0000256" key="1">
    <source>
        <dbReference type="SAM" id="MobiDB-lite"/>
    </source>
</evidence>
<protein>
    <recommendedName>
        <fullName evidence="4">HEAT repeat domain-containing protein</fullName>
    </recommendedName>
</protein>
<dbReference type="EMBL" id="NHPJ01000008">
    <property type="protein sequence ID" value="OYR59179.1"/>
    <property type="molecule type" value="Genomic_DNA"/>
</dbReference>
<sequence length="341" mass="36592">MTDRDRPPSSDRLLDLLADGARAEATACLDRLAAADSERRKAFLRALREAAGERPGLFEGLAVPLSEFLTDDDRAVRLTTAKLFVALAAAEPAVVLPVADRVAARLADDGEFYYVRARCAETLGYVALESPEEVGDPAVLADLRVGLSFDEPEVREKLAKALKHVAAGDPSRLRHQVASLADHLEDDRELVRYHLCTALVVVGTEHPERLSVAAEAFRTRASEDESPYVRARAAEALGTIVRSGSPVDPAPDLDAVESTFDDPPSFLTARVEFLREVLHEGGSGKRPDDPGSVESIREGTDPIVEEITSPAGDGECPHCGLDLSDGGPPTCPRCGAPRRST</sequence>
<dbReference type="InterPro" id="IPR016024">
    <property type="entry name" value="ARM-type_fold"/>
</dbReference>
<proteinExistence type="predicted"/>
<comment type="caution">
    <text evidence="2">The sequence shown here is derived from an EMBL/GenBank/DDBJ whole genome shotgun (WGS) entry which is preliminary data.</text>
</comment>
<feature type="region of interest" description="Disordered" evidence="1">
    <location>
        <begin position="278"/>
        <end position="341"/>
    </location>
</feature>
<dbReference type="Gene3D" id="1.25.10.10">
    <property type="entry name" value="Leucine-rich Repeat Variant"/>
    <property type="match status" value="2"/>
</dbReference>